<evidence type="ECO:0000313" key="4">
    <source>
        <dbReference type="EMBL" id="WSC12634.1"/>
    </source>
</evidence>
<dbReference type="PANTHER" id="PTHR46580:SF4">
    <property type="entry name" value="ATP_GTP-BINDING PROTEIN"/>
    <property type="match status" value="1"/>
</dbReference>
<dbReference type="EMBL" id="VIWW01000001">
    <property type="protein sequence ID" value="TWG06445.1"/>
    <property type="molecule type" value="Genomic_DNA"/>
</dbReference>
<dbReference type="Proteomes" id="UP001330827">
    <property type="component" value="Chromosome"/>
</dbReference>
<evidence type="ECO:0000313" key="5">
    <source>
        <dbReference type="Proteomes" id="UP000318186"/>
    </source>
</evidence>
<evidence type="ECO:0000313" key="6">
    <source>
        <dbReference type="Proteomes" id="UP001330827"/>
    </source>
</evidence>
<dbReference type="Proteomes" id="UP000318186">
    <property type="component" value="Unassembled WGS sequence"/>
</dbReference>
<sequence length="305" mass="31708">MAKTSGRNHKRTAVRAAAAALTAALVATGTSAVAADTPQPSLSAAKQPSAAAATATAVAASNFALFGVNSSGTAYAYRSNHKGGLTARSLNGSGWTGVNAMLQVANTQKPDGDSDGIWFRESNGNLGFLKFDSETPVKAGYGWNIYNKLVSPGNIGGAAAGDILARDAKGDLYVYLGYGTGKVTGRIKVGYGWDIYSEIAGNGDLDGDGKNDIVARDKSGVLWLYKGTGNQKAPFAKRTKIGSGWNQFNRLVSTGDITEDGRTDLLARDSAGALWLYRGTGVAAAPFAAKVKIGTSGWNSYKFLF</sequence>
<evidence type="ECO:0000313" key="3">
    <source>
        <dbReference type="EMBL" id="TWG06445.1"/>
    </source>
</evidence>
<dbReference type="Gene3D" id="2.115.10.10">
    <property type="entry name" value="Tachylectin 2"/>
    <property type="match status" value="1"/>
</dbReference>
<keyword evidence="1 2" id="KW-0732">Signal</keyword>
<feature type="signal peptide" evidence="2">
    <location>
        <begin position="1"/>
        <end position="34"/>
    </location>
</feature>
<dbReference type="EMBL" id="CP109114">
    <property type="protein sequence ID" value="WSC12634.1"/>
    <property type="molecule type" value="Genomic_DNA"/>
</dbReference>
<organism evidence="3 5">
    <name type="scientific">Streptomyces brevispora</name>
    <dbReference type="NCBI Taxonomy" id="887462"/>
    <lineage>
        <taxon>Bacteria</taxon>
        <taxon>Bacillati</taxon>
        <taxon>Actinomycetota</taxon>
        <taxon>Actinomycetes</taxon>
        <taxon>Kitasatosporales</taxon>
        <taxon>Streptomycetaceae</taxon>
        <taxon>Streptomyces</taxon>
    </lineage>
</organism>
<reference evidence="4 6" key="2">
    <citation type="submission" date="2022-10" db="EMBL/GenBank/DDBJ databases">
        <title>The complete genomes of actinobacterial strains from the NBC collection.</title>
        <authorList>
            <person name="Joergensen T.S."/>
            <person name="Alvarez Arevalo M."/>
            <person name="Sterndorff E.B."/>
            <person name="Faurdal D."/>
            <person name="Vuksanovic O."/>
            <person name="Mourched A.-S."/>
            <person name="Charusanti P."/>
            <person name="Shaw S."/>
            <person name="Blin K."/>
            <person name="Weber T."/>
        </authorList>
    </citation>
    <scope>NUCLEOTIDE SEQUENCE [LARGE SCALE GENOMIC DNA]</scope>
    <source>
        <strain evidence="4 6">NBC 01769</strain>
    </source>
</reference>
<dbReference type="InterPro" id="IPR028994">
    <property type="entry name" value="Integrin_alpha_N"/>
</dbReference>
<evidence type="ECO:0000256" key="1">
    <source>
        <dbReference type="ARBA" id="ARBA00022729"/>
    </source>
</evidence>
<name>A0A561V496_9ACTN</name>
<dbReference type="AlphaFoldDB" id="A0A561V496"/>
<dbReference type="PANTHER" id="PTHR46580">
    <property type="entry name" value="SENSOR KINASE-RELATED"/>
    <property type="match status" value="1"/>
</dbReference>
<accession>A0A561V496</accession>
<gene>
    <name evidence="3" type="ORF">FHX80_114940</name>
    <name evidence="4" type="ORF">OIE64_07105</name>
</gene>
<keyword evidence="6" id="KW-1185">Reference proteome</keyword>
<reference evidence="3 5" key="1">
    <citation type="submission" date="2019-06" db="EMBL/GenBank/DDBJ databases">
        <title>Sequencing the genomes of 1000 actinobacteria strains.</title>
        <authorList>
            <person name="Klenk H.-P."/>
        </authorList>
    </citation>
    <scope>NUCLEOTIDE SEQUENCE [LARGE SCALE GENOMIC DNA]</scope>
    <source>
        <strain evidence="3 5">DSM 42059</strain>
    </source>
</reference>
<feature type="chain" id="PRO_5021985425" evidence="2">
    <location>
        <begin position="35"/>
        <end position="305"/>
    </location>
</feature>
<dbReference type="Pfam" id="PF13517">
    <property type="entry name" value="FG-GAP_3"/>
    <property type="match status" value="1"/>
</dbReference>
<dbReference type="InterPro" id="IPR013517">
    <property type="entry name" value="FG-GAP"/>
</dbReference>
<dbReference type="SUPFAM" id="SSF69318">
    <property type="entry name" value="Integrin alpha N-terminal domain"/>
    <property type="match status" value="1"/>
</dbReference>
<evidence type="ECO:0000256" key="2">
    <source>
        <dbReference type="SAM" id="SignalP"/>
    </source>
</evidence>
<proteinExistence type="predicted"/>
<protein>
    <submittedName>
        <fullName evidence="3">VCBS repeat protein</fullName>
    </submittedName>
    <submittedName>
        <fullName evidence="4">VCBS repeat-containing protein</fullName>
    </submittedName>
</protein>
<dbReference type="RefSeq" id="WP_244318424.1">
    <property type="nucleotide sequence ID" value="NZ_CP109114.1"/>
</dbReference>